<proteinExistence type="predicted"/>
<name>A0ABX6VC76_9GAMM</name>
<evidence type="ECO:0000256" key="2">
    <source>
        <dbReference type="ARBA" id="ARBA00022759"/>
    </source>
</evidence>
<dbReference type="SMART" id="SM00891">
    <property type="entry name" value="ERCC4"/>
    <property type="match status" value="1"/>
</dbReference>
<dbReference type="Gene3D" id="3.40.50.10130">
    <property type="match status" value="1"/>
</dbReference>
<keyword evidence="6" id="KW-0234">DNA repair</keyword>
<evidence type="ECO:0000259" key="7">
    <source>
        <dbReference type="SMART" id="SM00278"/>
    </source>
</evidence>
<dbReference type="Proteomes" id="UP000316416">
    <property type="component" value="Chromosome"/>
</dbReference>
<evidence type="ECO:0000256" key="4">
    <source>
        <dbReference type="ARBA" id="ARBA00022801"/>
    </source>
</evidence>
<dbReference type="Pfam" id="PF14520">
    <property type="entry name" value="HHH_5"/>
    <property type="match status" value="1"/>
</dbReference>
<sequence>MNKMLIEIAYDDREHAEILLEQLTLHTDVHLIRKRLMLGDYQINNWLIERKTLPDLALSLCNGRLFSQIYRLSESSCNTALLIEGTTRDIASYDITRESLIGAICSISLSFNMPILRSLSQTESAKILYFCATQLYSREAGLKLDGRKPKRKKNRQLFILQSLPQIGPKLAKRLLSHFNNIEAVFTATEEELINVEGIGRDKARKIREILTQ</sequence>
<dbReference type="InterPro" id="IPR003583">
    <property type="entry name" value="Hlx-hairpin-Hlx_DNA-bd_motif"/>
</dbReference>
<feature type="domain" description="Helix-hairpin-helix DNA-binding motif class 1" evidence="7">
    <location>
        <begin position="190"/>
        <end position="209"/>
    </location>
</feature>
<accession>A0ABX6VC76</accession>
<dbReference type="InterPro" id="IPR006166">
    <property type="entry name" value="ERCC4_domain"/>
</dbReference>
<dbReference type="SMART" id="SM00278">
    <property type="entry name" value="HhH1"/>
    <property type="match status" value="2"/>
</dbReference>
<dbReference type="PANTHER" id="PTHR10150">
    <property type="entry name" value="DNA REPAIR ENDONUCLEASE XPF"/>
    <property type="match status" value="1"/>
</dbReference>
<keyword evidence="3" id="KW-0227">DNA damage</keyword>
<dbReference type="InterPro" id="IPR011335">
    <property type="entry name" value="Restrct_endonuc-II-like"/>
</dbReference>
<evidence type="ECO:0000256" key="5">
    <source>
        <dbReference type="ARBA" id="ARBA00023125"/>
    </source>
</evidence>
<gene>
    <name evidence="9" type="ORF">FM038_001560</name>
</gene>
<dbReference type="RefSeq" id="WP_142874875.1">
    <property type="nucleotide sequence ID" value="NZ_CP045503.2"/>
</dbReference>
<protein>
    <submittedName>
        <fullName evidence="9">Multidrug MFS transporter</fullName>
    </submittedName>
</protein>
<keyword evidence="10" id="KW-1185">Reference proteome</keyword>
<feature type="domain" description="Helix-hairpin-helix DNA-binding motif class 1" evidence="7">
    <location>
        <begin position="158"/>
        <end position="177"/>
    </location>
</feature>
<keyword evidence="2" id="KW-0255">Endonuclease</keyword>
<dbReference type="Gene3D" id="1.10.150.20">
    <property type="entry name" value="5' to 3' exonuclease, C-terminal subdomain"/>
    <property type="match status" value="1"/>
</dbReference>
<evidence type="ECO:0000256" key="3">
    <source>
        <dbReference type="ARBA" id="ARBA00022763"/>
    </source>
</evidence>
<keyword evidence="5" id="KW-0238">DNA-binding</keyword>
<reference evidence="9" key="1">
    <citation type="submission" date="2021-07" db="EMBL/GenBank/DDBJ databases">
        <title>Shewanella sp. YLB-07 whole genome sequence.</title>
        <authorList>
            <person name="Yu L."/>
        </authorList>
    </citation>
    <scope>NUCLEOTIDE SEQUENCE</scope>
    <source>
        <strain evidence="9">YLB-08</strain>
    </source>
</reference>
<feature type="domain" description="ERCC4" evidence="8">
    <location>
        <begin position="7"/>
        <end position="87"/>
    </location>
</feature>
<dbReference type="SUPFAM" id="SSF52980">
    <property type="entry name" value="Restriction endonuclease-like"/>
    <property type="match status" value="1"/>
</dbReference>
<dbReference type="PANTHER" id="PTHR10150:SF0">
    <property type="entry name" value="DNA REPAIR ENDONUCLEASE XPF"/>
    <property type="match status" value="1"/>
</dbReference>
<dbReference type="SUPFAM" id="SSF47781">
    <property type="entry name" value="RuvA domain 2-like"/>
    <property type="match status" value="1"/>
</dbReference>
<organism evidence="9 10">
    <name type="scientific">Shewanella eurypsychrophilus</name>
    <dbReference type="NCBI Taxonomy" id="2593656"/>
    <lineage>
        <taxon>Bacteria</taxon>
        <taxon>Pseudomonadati</taxon>
        <taxon>Pseudomonadota</taxon>
        <taxon>Gammaproteobacteria</taxon>
        <taxon>Alteromonadales</taxon>
        <taxon>Shewanellaceae</taxon>
        <taxon>Shewanella</taxon>
    </lineage>
</organism>
<evidence type="ECO:0000256" key="6">
    <source>
        <dbReference type="ARBA" id="ARBA00023204"/>
    </source>
</evidence>
<evidence type="ECO:0000256" key="1">
    <source>
        <dbReference type="ARBA" id="ARBA00022722"/>
    </source>
</evidence>
<dbReference type="InterPro" id="IPR010994">
    <property type="entry name" value="RuvA_2-like"/>
</dbReference>
<evidence type="ECO:0000313" key="10">
    <source>
        <dbReference type="Proteomes" id="UP000316416"/>
    </source>
</evidence>
<evidence type="ECO:0000313" key="9">
    <source>
        <dbReference type="EMBL" id="QPG60297.1"/>
    </source>
</evidence>
<keyword evidence="1" id="KW-0540">Nuclease</keyword>
<dbReference type="CDD" id="cd22367">
    <property type="entry name" value="XPF_ERCC4_MUS81-like"/>
    <property type="match status" value="1"/>
</dbReference>
<dbReference type="Pfam" id="PF02732">
    <property type="entry name" value="ERCC4"/>
    <property type="match status" value="1"/>
</dbReference>
<evidence type="ECO:0000259" key="8">
    <source>
        <dbReference type="SMART" id="SM00891"/>
    </source>
</evidence>
<dbReference type="EMBL" id="CP045503">
    <property type="protein sequence ID" value="QPG60297.1"/>
    <property type="molecule type" value="Genomic_DNA"/>
</dbReference>
<keyword evidence="4" id="KW-0378">Hydrolase</keyword>